<dbReference type="AlphaFoldDB" id="A0A7D9EQ38"/>
<dbReference type="EMBL" id="CACRXK020007791">
    <property type="protein sequence ID" value="CAB4013180.1"/>
    <property type="molecule type" value="Genomic_DNA"/>
</dbReference>
<dbReference type="GO" id="GO:0003824">
    <property type="term" value="F:catalytic activity"/>
    <property type="evidence" value="ECO:0007669"/>
    <property type="project" value="UniProtKB-ARBA"/>
</dbReference>
<reference evidence="1" key="1">
    <citation type="submission" date="2020-04" db="EMBL/GenBank/DDBJ databases">
        <authorList>
            <person name="Alioto T."/>
            <person name="Alioto T."/>
            <person name="Gomez Garrido J."/>
        </authorList>
    </citation>
    <scope>NUCLEOTIDE SEQUENCE</scope>
    <source>
        <strain evidence="1">A484AB</strain>
    </source>
</reference>
<evidence type="ECO:0000313" key="1">
    <source>
        <dbReference type="EMBL" id="CAB4013180.1"/>
    </source>
</evidence>
<feature type="non-terminal residue" evidence="1">
    <location>
        <position position="133"/>
    </location>
</feature>
<dbReference type="Proteomes" id="UP001152795">
    <property type="component" value="Unassembled WGS sequence"/>
</dbReference>
<evidence type="ECO:0000313" key="2">
    <source>
        <dbReference type="Proteomes" id="UP001152795"/>
    </source>
</evidence>
<comment type="caution">
    <text evidence="1">The sequence shown here is derived from an EMBL/GenBank/DDBJ whole genome shotgun (WGS) entry which is preliminary data.</text>
</comment>
<accession>A0A7D9EQ38</accession>
<proteinExistence type="predicted"/>
<keyword evidence="2" id="KW-1185">Reference proteome</keyword>
<dbReference type="Pfam" id="PF16484">
    <property type="entry name" value="CPT_N"/>
    <property type="match status" value="1"/>
</dbReference>
<organism evidence="1 2">
    <name type="scientific">Paramuricea clavata</name>
    <name type="common">Red gorgonian</name>
    <name type="synonym">Violescent sea-whip</name>
    <dbReference type="NCBI Taxonomy" id="317549"/>
    <lineage>
        <taxon>Eukaryota</taxon>
        <taxon>Metazoa</taxon>
        <taxon>Cnidaria</taxon>
        <taxon>Anthozoa</taxon>
        <taxon>Octocorallia</taxon>
        <taxon>Malacalcyonacea</taxon>
        <taxon>Plexauridae</taxon>
        <taxon>Paramuricea</taxon>
    </lineage>
</organism>
<sequence length="133" mass="15117">MAEARLAVAFQFAVTDDGQLNVHVDKDVFHRVFRALVKSVKRKYKSAKHNFLKWHFPATPMAWVLFFLALAAARIGEHQPTLGILGRVEQALPGNSKAMKQLESDFLGDKVREFRSFRNISAIKTATSWVFID</sequence>
<gene>
    <name evidence="1" type="ORF">PACLA_8A087459</name>
</gene>
<protein>
    <submittedName>
        <fullName evidence="1">Uncharacterized protein</fullName>
    </submittedName>
</protein>
<dbReference type="Gene3D" id="6.10.250.1760">
    <property type="match status" value="1"/>
</dbReference>
<dbReference type="InterPro" id="IPR032476">
    <property type="entry name" value="CPT_N"/>
</dbReference>
<name>A0A7D9EQ38_PARCT</name>